<comment type="caution">
    <text evidence="1">The sequence shown here is derived from an EMBL/GenBank/DDBJ whole genome shotgun (WGS) entry which is preliminary data.</text>
</comment>
<dbReference type="EMBL" id="AMRV01000007">
    <property type="protein sequence ID" value="EMD82387.1"/>
    <property type="molecule type" value="Genomic_DNA"/>
</dbReference>
<protein>
    <submittedName>
        <fullName evidence="1">Uncharacterized protein</fullName>
    </submittedName>
</protein>
<dbReference type="AlphaFoldDB" id="M2U333"/>
<evidence type="ECO:0000313" key="2">
    <source>
        <dbReference type="Proteomes" id="UP000011717"/>
    </source>
</evidence>
<name>M2U333_9SPHN</name>
<keyword evidence="2" id="KW-1185">Reference proteome</keyword>
<evidence type="ECO:0000313" key="1">
    <source>
        <dbReference type="EMBL" id="EMD82387.1"/>
    </source>
</evidence>
<accession>M2U333</accession>
<organism evidence="1 2">
    <name type="scientific">Pacificimonas flava</name>
    <dbReference type="NCBI Taxonomy" id="1234595"/>
    <lineage>
        <taxon>Bacteria</taxon>
        <taxon>Pseudomonadati</taxon>
        <taxon>Pseudomonadota</taxon>
        <taxon>Alphaproteobacteria</taxon>
        <taxon>Sphingomonadales</taxon>
        <taxon>Sphingosinicellaceae</taxon>
        <taxon>Pacificimonas</taxon>
    </lineage>
</organism>
<gene>
    <name evidence="1" type="ORF">C725_2108</name>
</gene>
<reference evidence="1 2" key="1">
    <citation type="journal article" date="2013" name="Genome Announc.">
        <title>Draft Genome Sequence of Strain JLT2015T, Belonging to the Family Sphingomonadaceae of the Alphaproteobacteria.</title>
        <authorList>
            <person name="Tang K."/>
            <person name="Liu K."/>
            <person name="Li S."/>
            <person name="Jiao N."/>
        </authorList>
    </citation>
    <scope>NUCLEOTIDE SEQUENCE [LARGE SCALE GENOMIC DNA]</scope>
    <source>
        <strain evidence="1 2">JLT2015</strain>
    </source>
</reference>
<proteinExistence type="predicted"/>
<dbReference type="Proteomes" id="UP000011717">
    <property type="component" value="Unassembled WGS sequence"/>
</dbReference>
<sequence>MCFNVTNENPDSALNNDCQLIMRDESGLLANIEELLFNRQLRNIRL</sequence>